<feature type="compositionally biased region" description="Basic and acidic residues" evidence="1">
    <location>
        <begin position="71"/>
        <end position="86"/>
    </location>
</feature>
<feature type="region of interest" description="Disordered" evidence="1">
    <location>
        <begin position="218"/>
        <end position="316"/>
    </location>
</feature>
<feature type="compositionally biased region" description="Basic and acidic residues" evidence="1">
    <location>
        <begin position="104"/>
        <end position="131"/>
    </location>
</feature>
<evidence type="ECO:0000313" key="2">
    <source>
        <dbReference type="EMBL" id="KAL0465688.1"/>
    </source>
</evidence>
<gene>
    <name evidence="2" type="ORF">QR685DRAFT_123154</name>
</gene>
<evidence type="ECO:0008006" key="4">
    <source>
        <dbReference type="Google" id="ProtNLM"/>
    </source>
</evidence>
<comment type="caution">
    <text evidence="2">The sequence shown here is derived from an EMBL/GenBank/DDBJ whole genome shotgun (WGS) entry which is preliminary data.</text>
</comment>
<keyword evidence="3" id="KW-1185">Reference proteome</keyword>
<feature type="region of interest" description="Disordered" evidence="1">
    <location>
        <begin position="361"/>
        <end position="392"/>
    </location>
</feature>
<reference evidence="2 3" key="1">
    <citation type="submission" date="2023-09" db="EMBL/GenBank/DDBJ databases">
        <title>Multi-omics analysis of a traditional fermented food reveals byproduct-associated fungal strains for waste-to-food upcycling.</title>
        <authorList>
            <consortium name="Lawrence Berkeley National Laboratory"/>
            <person name="Rekdal V.M."/>
            <person name="Villalobos-Escobedo J.M."/>
            <person name="Rodriguez-Valeron N."/>
            <person name="Garcia M.O."/>
            <person name="Vasquez D.P."/>
            <person name="Damayanti I."/>
            <person name="Sorensen P.M."/>
            <person name="Baidoo E.E."/>
            <person name="De Carvalho A.C."/>
            <person name="Riley R."/>
            <person name="Lipzen A."/>
            <person name="He G."/>
            <person name="Yan M."/>
            <person name="Haridas S."/>
            <person name="Daum C."/>
            <person name="Yoshinaga Y."/>
            <person name="Ng V."/>
            <person name="Grigoriev I.V."/>
            <person name="Munk R."/>
            <person name="Nuraida L."/>
            <person name="Wijaya C.H."/>
            <person name="Morales P.-C."/>
            <person name="Keasling J.D."/>
        </authorList>
    </citation>
    <scope>NUCLEOTIDE SEQUENCE [LARGE SCALE GENOMIC DNA]</scope>
    <source>
        <strain evidence="2 3">FGSC 2613</strain>
    </source>
</reference>
<feature type="compositionally biased region" description="Basic and acidic residues" evidence="1">
    <location>
        <begin position="223"/>
        <end position="240"/>
    </location>
</feature>
<evidence type="ECO:0000313" key="3">
    <source>
        <dbReference type="Proteomes" id="UP001451303"/>
    </source>
</evidence>
<accession>A0ABR3D035</accession>
<organism evidence="2 3">
    <name type="scientific">Neurospora intermedia</name>
    <dbReference type="NCBI Taxonomy" id="5142"/>
    <lineage>
        <taxon>Eukaryota</taxon>
        <taxon>Fungi</taxon>
        <taxon>Dikarya</taxon>
        <taxon>Ascomycota</taxon>
        <taxon>Pezizomycotina</taxon>
        <taxon>Sordariomycetes</taxon>
        <taxon>Sordariomycetidae</taxon>
        <taxon>Sordariales</taxon>
        <taxon>Sordariaceae</taxon>
        <taxon>Neurospora</taxon>
    </lineage>
</organism>
<feature type="region of interest" description="Disordered" evidence="1">
    <location>
        <begin position="66"/>
        <end position="135"/>
    </location>
</feature>
<evidence type="ECO:0000256" key="1">
    <source>
        <dbReference type="SAM" id="MobiDB-lite"/>
    </source>
</evidence>
<dbReference type="EMBL" id="JAVLET010000015">
    <property type="protein sequence ID" value="KAL0465688.1"/>
    <property type="molecule type" value="Genomic_DNA"/>
</dbReference>
<feature type="compositionally biased region" description="Basic residues" evidence="1">
    <location>
        <begin position="379"/>
        <end position="392"/>
    </location>
</feature>
<sequence>MSAIPLRALKGAFTRRPSLWARPSSHIAFRSPISLYQPLSRSRTYSVDQSRESSFLQDYFQDQIEKPTSLQKRDRSKQIKEAHSTDGTDFDDREDEFSRILSPEQEKPKKPWLKKREESIARHGTAKADARRSRKTARNIALLEQEIRMRHAAGRPDITSAIDPERSELTPRTAKEAIARWQELKEKDGHHQAKESRAVRALKRDIRREAKEARIFMASQGAEKAREQDSEQEEKLEKLKASMAQRKNAEWEEEVVPVKTRREVPTHAQPNAVQPPKVPQENNSPEETAENPDEWEDEMDDEAEWDDQEKLSGTERRRMKLLLRFKEGLQKKMGIPVGDTKPHPQIDAKCEVWLHNRIKAEKDREKRKKERMAREHQKFLRKMAKKAKKNAN</sequence>
<protein>
    <recommendedName>
        <fullName evidence="4">Ribosomal RNA-processing protein 14/surfeit locus protein 6 C-terminal domain-containing protein</fullName>
    </recommendedName>
</protein>
<dbReference type="Proteomes" id="UP001451303">
    <property type="component" value="Unassembled WGS sequence"/>
</dbReference>
<proteinExistence type="predicted"/>
<name>A0ABR3D035_NEUIN</name>
<feature type="compositionally biased region" description="Acidic residues" evidence="1">
    <location>
        <begin position="287"/>
        <end position="307"/>
    </location>
</feature>